<feature type="region of interest" description="Disordered" evidence="2">
    <location>
        <begin position="287"/>
        <end position="310"/>
    </location>
</feature>
<dbReference type="PANTHER" id="PTHR23172">
    <property type="entry name" value="AUXILIN/CYCLIN G-ASSOCIATED KINASE-RELATED"/>
    <property type="match status" value="1"/>
</dbReference>
<dbReference type="Proteomes" id="UP000694251">
    <property type="component" value="Chromosome 12"/>
</dbReference>
<dbReference type="GO" id="GO:0072318">
    <property type="term" value="P:clathrin coat disassembly"/>
    <property type="evidence" value="ECO:0007669"/>
    <property type="project" value="TreeGrafter"/>
</dbReference>
<feature type="region of interest" description="Disordered" evidence="2">
    <location>
        <begin position="664"/>
        <end position="689"/>
    </location>
</feature>
<feature type="compositionally biased region" description="Low complexity" evidence="2">
    <location>
        <begin position="293"/>
        <end position="306"/>
    </location>
</feature>
<comment type="caution">
    <text evidence="3">The sequence shown here is derived from an EMBL/GenBank/DDBJ whole genome shotgun (WGS) entry which is preliminary data.</text>
</comment>
<name>A0A8T1YFA9_ARASU</name>
<dbReference type="GO" id="GO:0005737">
    <property type="term" value="C:cytoplasm"/>
    <property type="evidence" value="ECO:0007669"/>
    <property type="project" value="TreeGrafter"/>
</dbReference>
<feature type="compositionally biased region" description="Basic and acidic residues" evidence="2">
    <location>
        <begin position="493"/>
        <end position="512"/>
    </location>
</feature>
<evidence type="ECO:0000256" key="2">
    <source>
        <dbReference type="SAM" id="MobiDB-lite"/>
    </source>
</evidence>
<protein>
    <submittedName>
        <fullName evidence="3">Chaperone J-domain superfamily</fullName>
    </submittedName>
</protein>
<feature type="compositionally biased region" description="Polar residues" evidence="2">
    <location>
        <begin position="22"/>
        <end position="35"/>
    </location>
</feature>
<evidence type="ECO:0000313" key="3">
    <source>
        <dbReference type="EMBL" id="KAG7544841.1"/>
    </source>
</evidence>
<evidence type="ECO:0000313" key="4">
    <source>
        <dbReference type="Proteomes" id="UP000694251"/>
    </source>
</evidence>
<dbReference type="EMBL" id="JAEFBJ010000012">
    <property type="protein sequence ID" value="KAG7544841.1"/>
    <property type="molecule type" value="Genomic_DNA"/>
</dbReference>
<feature type="compositionally biased region" description="Basic residues" evidence="2">
    <location>
        <begin position="475"/>
        <end position="492"/>
    </location>
</feature>
<evidence type="ECO:0000256" key="1">
    <source>
        <dbReference type="ARBA" id="ARBA00023054"/>
    </source>
</evidence>
<gene>
    <name evidence="3" type="ORF">ISN44_As12g003970</name>
</gene>
<organism evidence="3 4">
    <name type="scientific">Arabidopsis suecica</name>
    <name type="common">Swedish thale-cress</name>
    <name type="synonym">Cardaminopsis suecica</name>
    <dbReference type="NCBI Taxonomy" id="45249"/>
    <lineage>
        <taxon>Eukaryota</taxon>
        <taxon>Viridiplantae</taxon>
        <taxon>Streptophyta</taxon>
        <taxon>Embryophyta</taxon>
        <taxon>Tracheophyta</taxon>
        <taxon>Spermatophyta</taxon>
        <taxon>Magnoliopsida</taxon>
        <taxon>eudicotyledons</taxon>
        <taxon>Gunneridae</taxon>
        <taxon>Pentapetalae</taxon>
        <taxon>rosids</taxon>
        <taxon>malvids</taxon>
        <taxon>Brassicales</taxon>
        <taxon>Brassicaceae</taxon>
        <taxon>Camelineae</taxon>
        <taxon>Arabidopsis</taxon>
    </lineage>
</organism>
<dbReference type="GO" id="GO:0030276">
    <property type="term" value="F:clathrin binding"/>
    <property type="evidence" value="ECO:0007669"/>
    <property type="project" value="TreeGrafter"/>
</dbReference>
<feature type="compositionally biased region" description="Basic and acidic residues" evidence="2">
    <location>
        <begin position="1090"/>
        <end position="1102"/>
    </location>
</feature>
<feature type="compositionally biased region" description="Basic and acidic residues" evidence="2">
    <location>
        <begin position="380"/>
        <end position="390"/>
    </location>
</feature>
<feature type="compositionally biased region" description="Basic and acidic residues" evidence="2">
    <location>
        <begin position="983"/>
        <end position="1012"/>
    </location>
</feature>
<feature type="compositionally biased region" description="Low complexity" evidence="2">
    <location>
        <begin position="1021"/>
        <end position="1038"/>
    </location>
</feature>
<reference evidence="3 4" key="1">
    <citation type="submission" date="2020-12" db="EMBL/GenBank/DDBJ databases">
        <title>Concerted genomic and epigenomic changes stabilize Arabidopsis allopolyploids.</title>
        <authorList>
            <person name="Chen Z."/>
        </authorList>
    </citation>
    <scope>NUCLEOTIDE SEQUENCE [LARGE SCALE GENOMIC DNA]</scope>
    <source>
        <strain evidence="3">As9502</strain>
        <tissue evidence="3">Leaf</tissue>
    </source>
</reference>
<feature type="region of interest" description="Disordered" evidence="2">
    <location>
        <begin position="863"/>
        <end position="1160"/>
    </location>
</feature>
<feature type="region of interest" description="Disordered" evidence="2">
    <location>
        <begin position="1289"/>
        <end position="1313"/>
    </location>
</feature>
<feature type="region of interest" description="Disordered" evidence="2">
    <location>
        <begin position="136"/>
        <end position="171"/>
    </location>
</feature>
<feature type="compositionally biased region" description="Basic and acidic residues" evidence="2">
    <location>
        <begin position="465"/>
        <end position="474"/>
    </location>
</feature>
<feature type="compositionally biased region" description="Basic and acidic residues" evidence="2">
    <location>
        <begin position="1137"/>
        <end position="1160"/>
    </location>
</feature>
<feature type="compositionally biased region" description="Polar residues" evidence="2">
    <location>
        <begin position="1289"/>
        <end position="1307"/>
    </location>
</feature>
<dbReference type="GO" id="GO:0072583">
    <property type="term" value="P:clathrin-dependent endocytosis"/>
    <property type="evidence" value="ECO:0007669"/>
    <property type="project" value="TreeGrafter"/>
</dbReference>
<sequence>MENLSHSRNPNRSSLLPKKPYNGNNNAGGFSYNSGKAANTTTTTTYDDVFGGPPRFGAPTLSPRLEDYCEIFAGFNGSSRAAVSSIPVLDLPLVDDRDVYFDVRSQGFDYREVFGGFNDLDSAPSYEELFLQQRSPVVGDGDSSDDAWTPEEVESCSGGTEHSGKSPCFSNGRDSYDSIDGSTEFNISYNKASQISGGDTNMSSSGVIRVADLGAIPGYTVAVDGTTKLKKETGPSSVGRGTSKFVFEDKYYSSEPFVTVSEIGLKTHPTGIPPPSRAAPILKSDFRSSASNSKSTGSQGSADSSSPPFFDVEVDANSAAVREAMVKAEAKLKSAKELLERKRDGARTTAKPTSTKNRITEEGKSSHTAGLPVVKTNIDVARKSLRDKRGSQSLSSQGSANSDGNDEWKEANQFVELVRTELPRNADENSGGKDVSVPLNAEFFDQELTWAANVDWEKQRRRAKGDREDHEARKLQKHHGTRKVASRHKRHENKLAEKAPEEPKKEKSRHVDMGTNLPDHGGIVKHRNLLRPEENKLFTEKPAKQKKELHYEEKTKGIQNQQSDKIPNRQAVEKNQEFVYDWEQNARKLREALGNESTLEVSLELNGNGKKMGMCGESETKLNEALKRMEEETRTKEACVKEENDRREREAFEKAENEKRLKAALEREEKERKIKEAREKAENERRAVEAREKAEQELKMKEQQELELRLKEAFEKEEKNRRMREAREKADHERKMRVALEQEKERRIKEAREKEENERRIKEAREKAELEQRLKATLEQEEKERQIKECQEREENERRAKEVLEQAEHERKLKEALEQKEKERRLKETREKEENEKKLKEAIELEEKEKRLIEAFERAEIERRLKEDLEQEEMRMRLQEAKEREERERLHRENQEHQEKERKQHEYSGEESDEKERDACEMEKTCETTKEAHGEQSSNESLSDTLEEDESIDNHKSMNEQNEEEEGPRQRESMSQETCPWKVFEKNLKDASQKEGTNELDAESRLFERNEETPQLGENGGYNQQNGESSEESTSVTENIIGGKLQQKSKNSETSKDASVPKRDNGLKTEVEERSEDDVGEDQNVRKASVGRDQRNPEESKSAPKTSSGFRNHENKFTHQQERGNIYETQAGLNQDAKLERPFPSRVSVQREKEAERLKRERDLEMEQLRKVEEEREREREREKDRMAFDQRALADARERLEKACAEAREKSLPDKLSMEARLRAERVAVERATAEARERAAEKAAFEARERMERSVSDKQCQSSGFFGERMERSVSDKQFQNSLSFGASRYQNSTGTEAESPQRYTSRLERHRRTADRVAKALAEKNMRDLVAQREQTERIRIAETLDTEVKRWSSGKEGNIRALLSTLQYILGPESGWQPLPLTEVITSAAVKRAYRKATLCVHPDKLQQRGANIHQKYICEKVFDLLKVVHVLSHLLTQSLNWSLYNLEMC</sequence>
<feature type="compositionally biased region" description="Acidic residues" evidence="2">
    <location>
        <begin position="142"/>
        <end position="154"/>
    </location>
</feature>
<feature type="compositionally biased region" description="Basic and acidic residues" evidence="2">
    <location>
        <begin position="419"/>
        <end position="431"/>
    </location>
</feature>
<feature type="compositionally biased region" description="Basic and acidic residues" evidence="2">
    <location>
        <begin position="1050"/>
        <end position="1072"/>
    </location>
</feature>
<feature type="compositionally biased region" description="Basic and acidic residues" evidence="2">
    <location>
        <begin position="530"/>
        <end position="556"/>
    </location>
</feature>
<accession>A0A8T1YFA9</accession>
<keyword evidence="4" id="KW-1185">Reference proteome</keyword>
<feature type="region of interest" description="Disordered" evidence="2">
    <location>
        <begin position="337"/>
        <end position="414"/>
    </location>
</feature>
<dbReference type="PANTHER" id="PTHR23172:SF87">
    <property type="entry name" value="CHAPERONE DNAJ-DOMAIN SUPERFAMILY PROTEIN"/>
    <property type="match status" value="1"/>
</dbReference>
<feature type="region of interest" description="Disordered" evidence="2">
    <location>
        <begin position="1"/>
        <end position="35"/>
    </location>
</feature>
<dbReference type="GO" id="GO:0031982">
    <property type="term" value="C:vesicle"/>
    <property type="evidence" value="ECO:0007669"/>
    <property type="project" value="TreeGrafter"/>
</dbReference>
<dbReference type="OrthoDB" id="1717591at2759"/>
<feature type="region of interest" description="Disordered" evidence="2">
    <location>
        <begin position="454"/>
        <end position="570"/>
    </location>
</feature>
<proteinExistence type="predicted"/>
<feature type="region of interest" description="Disordered" evidence="2">
    <location>
        <begin position="419"/>
        <end position="438"/>
    </location>
</feature>
<feature type="compositionally biased region" description="Polar residues" evidence="2">
    <location>
        <begin position="1"/>
        <end position="14"/>
    </location>
</feature>
<feature type="region of interest" description="Disordered" evidence="2">
    <location>
        <begin position="717"/>
        <end position="845"/>
    </location>
</feature>
<dbReference type="FunFam" id="1.10.287.110:FF:000009">
    <property type="entry name" value="Auxilin-related protein 1"/>
    <property type="match status" value="1"/>
</dbReference>
<feature type="compositionally biased region" description="Basic and acidic residues" evidence="2">
    <location>
        <begin position="337"/>
        <end position="346"/>
    </location>
</feature>
<keyword evidence="1" id="KW-0175">Coiled coil</keyword>
<feature type="compositionally biased region" description="Basic and acidic residues" evidence="2">
    <location>
        <begin position="863"/>
        <end position="934"/>
    </location>
</feature>
<feature type="compositionally biased region" description="Basic and acidic residues" evidence="2">
    <location>
        <begin position="1111"/>
        <end position="1122"/>
    </location>
</feature>